<dbReference type="InterPro" id="IPR004860">
    <property type="entry name" value="LAGLIDADG_dom"/>
</dbReference>
<dbReference type="InterPro" id="IPR027434">
    <property type="entry name" value="Homing_endonucl"/>
</dbReference>
<reference evidence="3" key="2">
    <citation type="submission" date="2019-02" db="EMBL/GenBank/DDBJ databases">
        <authorList>
            <person name="Zhang Y."/>
        </authorList>
    </citation>
    <scope>NUCLEOTIDE SEQUENCE</scope>
    <source>
        <strain evidence="3">YMF1.03721</strain>
    </source>
</reference>
<keyword evidence="3" id="KW-0496">Mitochondrion</keyword>
<dbReference type="Pfam" id="PF00961">
    <property type="entry name" value="LAGLIDADG_1"/>
    <property type="match status" value="1"/>
</dbReference>
<reference evidence="2" key="3">
    <citation type="submission" date="2019-03" db="EMBL/GenBank/DDBJ databases">
        <authorList>
            <person name="Zhang Y.Q."/>
        </authorList>
    </citation>
    <scope>NUCLEOTIDE SEQUENCE</scope>
    <source>
        <strain evidence="2">YMF1.01900</strain>
    </source>
</reference>
<dbReference type="RefSeq" id="YP_009574357.1">
    <property type="nucleotide sequence ID" value="NC_041444.1"/>
</dbReference>
<dbReference type="EMBL" id="MK547645">
    <property type="protein sequence ID" value="QBM31625.1"/>
    <property type="molecule type" value="Genomic_DNA"/>
</dbReference>
<name>A0A482EC51_9PEZI</name>
<evidence type="ECO:0000313" key="3">
    <source>
        <dbReference type="EMBL" id="QBM31625.1"/>
    </source>
</evidence>
<evidence type="ECO:0000313" key="2">
    <source>
        <dbReference type="EMBL" id="QBM31473.1"/>
    </source>
</evidence>
<reference evidence="3" key="1">
    <citation type="journal article" date="2019" name="Mitochondrial DNA Part B Resour">
        <title>The complete mitochondrial genomes of the nematode-trapping fungus Arthrobotrys musiformis.</title>
        <authorList>
            <person name="Zhang Y.-Q."/>
            <person name="Yu Z.-F."/>
        </authorList>
    </citation>
    <scope>NUCLEOTIDE SEQUENCE</scope>
    <source>
        <strain evidence="3">YMF1.03721</strain>
    </source>
</reference>
<dbReference type="GeneID" id="39697717"/>
<dbReference type="EMBL" id="MK633966">
    <property type="protein sequence ID" value="QBM31473.1"/>
    <property type="molecule type" value="Genomic_DNA"/>
</dbReference>
<dbReference type="PANTHER" id="PTHR36181">
    <property type="entry name" value="INTRON-ENCODED ENDONUCLEASE AI3-RELATED"/>
    <property type="match status" value="1"/>
</dbReference>
<protein>
    <recommendedName>
        <fullName evidence="1">Homing endonuclease LAGLIDADG domain-containing protein</fullName>
    </recommendedName>
</protein>
<dbReference type="SUPFAM" id="SSF55608">
    <property type="entry name" value="Homing endonucleases"/>
    <property type="match status" value="2"/>
</dbReference>
<dbReference type="GO" id="GO:0004519">
    <property type="term" value="F:endonuclease activity"/>
    <property type="evidence" value="ECO:0007669"/>
    <property type="project" value="InterPro"/>
</dbReference>
<dbReference type="PANTHER" id="PTHR36181:SF3">
    <property type="entry name" value="INTRON-ENCODED DNA ENDONUCLEASE AI5 BETA"/>
    <property type="match status" value="1"/>
</dbReference>
<proteinExistence type="predicted"/>
<dbReference type="Gene3D" id="3.10.28.10">
    <property type="entry name" value="Homing endonucleases"/>
    <property type="match status" value="1"/>
</dbReference>
<feature type="domain" description="Homing endonuclease LAGLIDADG" evidence="1">
    <location>
        <begin position="101"/>
        <end position="209"/>
    </location>
</feature>
<evidence type="ECO:0000259" key="1">
    <source>
        <dbReference type="Pfam" id="PF00961"/>
    </source>
</evidence>
<sequence length="253" mass="29209">MSNKSKVASIEVVFALKDKPSAELLKSIYGGNVYERSGKNLVRWMIQDIKSLIIIINCVNGKFRTPKINALYNMIDYLNFKGENFSKLPLDSSSLVNNAWLAGFIDSDGCFSIKGFTVSEKGLRSYIALQFYLPQRAQDISGLSTEFVMKNIADFLQVKLNNRDFKGKHSQYIVNTSNNDSNLILIQYLNTYPLLSSKFLDFKDWEKAYALFSKKLYKDPIYFEQIRELKLNMNKNRTFFSWSHLKTNIYGLN</sequence>
<accession>A0A482EC51</accession>
<geneLocation type="mitochondrion" evidence="3"/>
<dbReference type="InterPro" id="IPR051289">
    <property type="entry name" value="LAGLIDADG_Endonuclease"/>
</dbReference>
<gene>
    <name evidence="3" type="primary">orf253</name>
</gene>
<dbReference type="GO" id="GO:0005739">
    <property type="term" value="C:mitochondrion"/>
    <property type="evidence" value="ECO:0007669"/>
    <property type="project" value="UniProtKB-ARBA"/>
</dbReference>
<dbReference type="AlphaFoldDB" id="A0A482EC51"/>
<organism evidence="3">
    <name type="scientific">Arthrobotrys musiformis</name>
    <dbReference type="NCBI Taxonomy" id="47236"/>
    <lineage>
        <taxon>Eukaryota</taxon>
        <taxon>Fungi</taxon>
        <taxon>Dikarya</taxon>
        <taxon>Ascomycota</taxon>
        <taxon>Pezizomycotina</taxon>
        <taxon>Orbiliomycetes</taxon>
        <taxon>Orbiliales</taxon>
        <taxon>Orbiliaceae</taxon>
        <taxon>Arthrobotrys</taxon>
    </lineage>
</organism>